<keyword evidence="4" id="KW-0539">Nucleus</keyword>
<dbReference type="Ensembl" id="ENSPMGT00000024324.1">
    <property type="protein sequence ID" value="ENSPMGP00000022835.1"/>
    <property type="gene ID" value="ENSPMGG00000018474.1"/>
</dbReference>
<evidence type="ECO:0000259" key="6">
    <source>
        <dbReference type="PROSITE" id="PS50021"/>
    </source>
</evidence>
<feature type="region of interest" description="Disordered" evidence="5">
    <location>
        <begin position="123"/>
        <end position="152"/>
    </location>
</feature>
<dbReference type="AlphaFoldDB" id="A0A3B4B1F6"/>
<evidence type="ECO:0000313" key="7">
    <source>
        <dbReference type="Ensembl" id="ENSPMGP00000022835.1"/>
    </source>
</evidence>
<feature type="compositionally biased region" description="Low complexity" evidence="5">
    <location>
        <begin position="123"/>
        <end position="143"/>
    </location>
</feature>
<dbReference type="FunFam" id="1.10.418.10:FF:000018">
    <property type="entry name" value="Neuron navigator 2"/>
    <property type="match status" value="1"/>
</dbReference>
<dbReference type="GO" id="GO:0005634">
    <property type="term" value="C:nucleus"/>
    <property type="evidence" value="ECO:0007669"/>
    <property type="project" value="UniProtKB-SubCell"/>
</dbReference>
<dbReference type="SUPFAM" id="SSF47576">
    <property type="entry name" value="Calponin-homology domain, CH-domain"/>
    <property type="match status" value="1"/>
</dbReference>
<evidence type="ECO:0000256" key="2">
    <source>
        <dbReference type="ARBA" id="ARBA00006255"/>
    </source>
</evidence>
<dbReference type="Pfam" id="PF00307">
    <property type="entry name" value="CH"/>
    <property type="match status" value="1"/>
</dbReference>
<evidence type="ECO:0000256" key="3">
    <source>
        <dbReference type="ARBA" id="ARBA00023054"/>
    </source>
</evidence>
<organism evidence="7 8">
    <name type="scientific">Periophthalmus magnuspinnatus</name>
    <dbReference type="NCBI Taxonomy" id="409849"/>
    <lineage>
        <taxon>Eukaryota</taxon>
        <taxon>Metazoa</taxon>
        <taxon>Chordata</taxon>
        <taxon>Craniata</taxon>
        <taxon>Vertebrata</taxon>
        <taxon>Euteleostomi</taxon>
        <taxon>Actinopterygii</taxon>
        <taxon>Neopterygii</taxon>
        <taxon>Teleostei</taxon>
        <taxon>Neoteleostei</taxon>
        <taxon>Acanthomorphata</taxon>
        <taxon>Gobiaria</taxon>
        <taxon>Gobiiformes</taxon>
        <taxon>Gobioidei</taxon>
        <taxon>Gobiidae</taxon>
        <taxon>Oxudercinae</taxon>
        <taxon>Periophthalmus</taxon>
    </lineage>
</organism>
<evidence type="ECO:0000256" key="5">
    <source>
        <dbReference type="SAM" id="MobiDB-lite"/>
    </source>
</evidence>
<proteinExistence type="inferred from homology"/>
<dbReference type="PROSITE" id="PS50021">
    <property type="entry name" value="CH"/>
    <property type="match status" value="1"/>
</dbReference>
<dbReference type="SMART" id="SM00033">
    <property type="entry name" value="CH"/>
    <property type="match status" value="1"/>
</dbReference>
<dbReference type="Proteomes" id="UP000261520">
    <property type="component" value="Unplaced"/>
</dbReference>
<name>A0A3B4B1F6_9GOBI</name>
<dbReference type="InterPro" id="IPR036872">
    <property type="entry name" value="CH_dom_sf"/>
</dbReference>
<reference evidence="7" key="2">
    <citation type="submission" date="2025-09" db="UniProtKB">
        <authorList>
            <consortium name="Ensembl"/>
        </authorList>
    </citation>
    <scope>IDENTIFICATION</scope>
</reference>
<comment type="similarity">
    <text evidence="2">Belongs to the Nav/unc-53 family.</text>
</comment>
<dbReference type="Gene3D" id="1.10.418.10">
    <property type="entry name" value="Calponin-like domain"/>
    <property type="match status" value="1"/>
</dbReference>
<keyword evidence="3" id="KW-0175">Coiled coil</keyword>
<comment type="subcellular location">
    <subcellularLocation>
        <location evidence="1">Nucleus</location>
    </subcellularLocation>
</comment>
<accession>A0A3B4B1F6</accession>
<keyword evidence="8" id="KW-1185">Reference proteome</keyword>
<evidence type="ECO:0000256" key="4">
    <source>
        <dbReference type="ARBA" id="ARBA00023242"/>
    </source>
</evidence>
<dbReference type="InterPro" id="IPR001715">
    <property type="entry name" value="CH_dom"/>
</dbReference>
<sequence length="229" mass="25497">SACLEFEWSREWSVLKIYTDWANHYLSKSGHRRLIRDLQTDVSDGVLLAQIIQVVANEKIGEIHGSPRSRSQMIENIDACLSFLAAKGVNIQGLSSEEIGNGNLKAILGLFFSLSRFKQQHSAPPQLSSLHPSHLSSPHGAPSTGQKHTAQGPSLQFKGPILHYVLICYNVVSSSKTDLELCFVSFTHVMGSTHGERRRSLSIYFQWSLCDSAKIAHLSHLRDKRKSCT</sequence>
<protein>
    <recommendedName>
        <fullName evidence="6">Calponin-homology (CH) domain-containing protein</fullName>
    </recommendedName>
</protein>
<feature type="domain" description="Calponin-homology (CH)" evidence="6">
    <location>
        <begin position="12"/>
        <end position="119"/>
    </location>
</feature>
<dbReference type="GO" id="GO:0022008">
    <property type="term" value="P:neurogenesis"/>
    <property type="evidence" value="ECO:0007669"/>
    <property type="project" value="InterPro"/>
</dbReference>
<dbReference type="PANTHER" id="PTHR12784:SF6">
    <property type="entry name" value="NEURON NAVIGATOR 2"/>
    <property type="match status" value="1"/>
</dbReference>
<dbReference type="PANTHER" id="PTHR12784">
    <property type="entry name" value="STEERIN"/>
    <property type="match status" value="1"/>
</dbReference>
<reference evidence="7" key="1">
    <citation type="submission" date="2025-08" db="UniProtKB">
        <authorList>
            <consortium name="Ensembl"/>
        </authorList>
    </citation>
    <scope>IDENTIFICATION</scope>
</reference>
<evidence type="ECO:0000313" key="8">
    <source>
        <dbReference type="Proteomes" id="UP000261520"/>
    </source>
</evidence>
<evidence type="ECO:0000256" key="1">
    <source>
        <dbReference type="ARBA" id="ARBA00004123"/>
    </source>
</evidence>
<dbReference type="InterPro" id="IPR039041">
    <property type="entry name" value="Nav/unc-53"/>
</dbReference>